<name>A0AAJ0BWY9_9PEZI</name>
<evidence type="ECO:0000256" key="2">
    <source>
        <dbReference type="ARBA" id="ARBA00023002"/>
    </source>
</evidence>
<dbReference type="RefSeq" id="XP_060282227.1">
    <property type="nucleotide sequence ID" value="XM_060428344.1"/>
</dbReference>
<keyword evidence="1" id="KW-0521">NADP</keyword>
<organism evidence="4 5">
    <name type="scientific">Phialemonium atrogriseum</name>
    <dbReference type="NCBI Taxonomy" id="1093897"/>
    <lineage>
        <taxon>Eukaryota</taxon>
        <taxon>Fungi</taxon>
        <taxon>Dikarya</taxon>
        <taxon>Ascomycota</taxon>
        <taxon>Pezizomycotina</taxon>
        <taxon>Sordariomycetes</taxon>
        <taxon>Sordariomycetidae</taxon>
        <taxon>Cephalothecales</taxon>
        <taxon>Cephalothecaceae</taxon>
        <taxon>Phialemonium</taxon>
    </lineage>
</organism>
<proteinExistence type="predicted"/>
<dbReference type="Proteomes" id="UP001244011">
    <property type="component" value="Unassembled WGS sequence"/>
</dbReference>
<comment type="caution">
    <text evidence="4">The sequence shown here is derived from an EMBL/GenBank/DDBJ whole genome shotgun (WGS) entry which is preliminary data.</text>
</comment>
<reference evidence="4" key="1">
    <citation type="submission" date="2023-06" db="EMBL/GenBank/DDBJ databases">
        <title>Genome-scale phylogeny and comparative genomics of the fungal order Sordariales.</title>
        <authorList>
            <consortium name="Lawrence Berkeley National Laboratory"/>
            <person name="Hensen N."/>
            <person name="Bonometti L."/>
            <person name="Westerberg I."/>
            <person name="Brannstrom I.O."/>
            <person name="Guillou S."/>
            <person name="Cros-Aarteil S."/>
            <person name="Calhoun S."/>
            <person name="Haridas S."/>
            <person name="Kuo A."/>
            <person name="Mondo S."/>
            <person name="Pangilinan J."/>
            <person name="Riley R."/>
            <person name="Labutti K."/>
            <person name="Andreopoulos B."/>
            <person name="Lipzen A."/>
            <person name="Chen C."/>
            <person name="Yanf M."/>
            <person name="Daum C."/>
            <person name="Ng V."/>
            <person name="Clum A."/>
            <person name="Steindorff A."/>
            <person name="Ohm R."/>
            <person name="Martin F."/>
            <person name="Silar P."/>
            <person name="Natvig D."/>
            <person name="Lalanne C."/>
            <person name="Gautier V."/>
            <person name="Ament-Velasquez S.L."/>
            <person name="Kruys A."/>
            <person name="Hutchinson M.I."/>
            <person name="Powell A.J."/>
            <person name="Barry K."/>
            <person name="Miller A.N."/>
            <person name="Grigoriev I.V."/>
            <person name="Debuchy R."/>
            <person name="Gladieux P."/>
            <person name="Thoren M.H."/>
            <person name="Johannesson H."/>
        </authorList>
    </citation>
    <scope>NUCLEOTIDE SEQUENCE</scope>
    <source>
        <strain evidence="4">8032-3</strain>
    </source>
</reference>
<dbReference type="Gene3D" id="3.90.25.10">
    <property type="entry name" value="UDP-galactose 4-epimerase, domain 1"/>
    <property type="match status" value="1"/>
</dbReference>
<evidence type="ECO:0000313" key="5">
    <source>
        <dbReference type="Proteomes" id="UP001244011"/>
    </source>
</evidence>
<dbReference type="InterPro" id="IPR036291">
    <property type="entry name" value="NAD(P)-bd_dom_sf"/>
</dbReference>
<dbReference type="AlphaFoldDB" id="A0AAJ0BWY9"/>
<feature type="domain" description="NmrA-like" evidence="3">
    <location>
        <begin position="5"/>
        <end position="218"/>
    </location>
</feature>
<gene>
    <name evidence="4" type="ORF">QBC33DRAFT_543159</name>
</gene>
<dbReference type="Gene3D" id="3.40.50.720">
    <property type="entry name" value="NAD(P)-binding Rossmann-like Domain"/>
    <property type="match status" value="1"/>
</dbReference>
<dbReference type="PANTHER" id="PTHR47706">
    <property type="entry name" value="NMRA-LIKE FAMILY PROTEIN"/>
    <property type="match status" value="1"/>
</dbReference>
<evidence type="ECO:0000256" key="1">
    <source>
        <dbReference type="ARBA" id="ARBA00022857"/>
    </source>
</evidence>
<evidence type="ECO:0000313" key="4">
    <source>
        <dbReference type="EMBL" id="KAK1766014.1"/>
    </source>
</evidence>
<dbReference type="InterPro" id="IPR008030">
    <property type="entry name" value="NmrA-like"/>
</dbReference>
<dbReference type="EMBL" id="MU839013">
    <property type="protein sequence ID" value="KAK1766014.1"/>
    <property type="molecule type" value="Genomic_DNA"/>
</dbReference>
<dbReference type="SUPFAM" id="SSF51735">
    <property type="entry name" value="NAD(P)-binding Rossmann-fold domains"/>
    <property type="match status" value="1"/>
</dbReference>
<keyword evidence="5" id="KW-1185">Reference proteome</keyword>
<evidence type="ECO:0000259" key="3">
    <source>
        <dbReference type="Pfam" id="PF05368"/>
    </source>
</evidence>
<keyword evidence="2" id="KW-0560">Oxidoreductase</keyword>
<dbReference type="PANTHER" id="PTHR47706:SF1">
    <property type="entry name" value="CIPA-LIKE, PUTATIVE (AFU_ORTHOLOGUE AFUA_1G12460)-RELATED"/>
    <property type="match status" value="1"/>
</dbReference>
<dbReference type="GO" id="GO:0016491">
    <property type="term" value="F:oxidoreductase activity"/>
    <property type="evidence" value="ECO:0007669"/>
    <property type="project" value="UniProtKB-KW"/>
</dbReference>
<dbReference type="Pfam" id="PF05368">
    <property type="entry name" value="NmrA"/>
    <property type="match status" value="1"/>
</dbReference>
<dbReference type="GeneID" id="85311531"/>
<sequence>MSTIKNVALVGAAGNLGSVVFNKLVASGKFHVKVLRRLGSTSAFPQGTDVVDVDFSSLESLKAALQGQDAVISTLASMAIDTQRLLVDAAIAAGVSRFIPSEFGSNLNNPKTRQLPVFGPKVKLQDYLIEKSKGGDLTYTVVYNSAFLDWGLEQGFILKTSDYKPTIVDGGDLLFSTTTISSIADAVVGILSHPDETKNRAVFISDAVVTQNQLLALAKTLAPNKPWAPTYVKLDDLTAAADARLAKGLLGPETFVPYLYRSIFDPGYGGNFQKTDNELLGVKGKTEKDIIEILRPLLT</sequence>
<protein>
    <submittedName>
        <fullName evidence="4">Oxidoreductase</fullName>
    </submittedName>
</protein>
<dbReference type="CDD" id="cd05259">
    <property type="entry name" value="PCBER_SDR_a"/>
    <property type="match status" value="1"/>
</dbReference>
<dbReference type="InterPro" id="IPR051609">
    <property type="entry name" value="NmrA/Isoflavone_reductase-like"/>
</dbReference>
<accession>A0AAJ0BWY9</accession>
<dbReference type="InterPro" id="IPR045312">
    <property type="entry name" value="PCBER-like"/>
</dbReference>